<protein>
    <recommendedName>
        <fullName evidence="2">Bacteriophage Mu GpT domain-containing protein</fullName>
    </recommendedName>
</protein>
<feature type="non-terminal residue" evidence="1">
    <location>
        <position position="1"/>
    </location>
</feature>
<dbReference type="AlphaFoldDB" id="X0T597"/>
<gene>
    <name evidence="1" type="ORF">S01H1_11950</name>
</gene>
<dbReference type="EMBL" id="BARS01006112">
    <property type="protein sequence ID" value="GAF83357.1"/>
    <property type="molecule type" value="Genomic_DNA"/>
</dbReference>
<evidence type="ECO:0008006" key="2">
    <source>
        <dbReference type="Google" id="ProtNLM"/>
    </source>
</evidence>
<reference evidence="1" key="1">
    <citation type="journal article" date="2014" name="Front. Microbiol.">
        <title>High frequency of phylogenetically diverse reductive dehalogenase-homologous genes in deep subseafloor sedimentary metagenomes.</title>
        <authorList>
            <person name="Kawai M."/>
            <person name="Futagami T."/>
            <person name="Toyoda A."/>
            <person name="Takaki Y."/>
            <person name="Nishi S."/>
            <person name="Hori S."/>
            <person name="Arai W."/>
            <person name="Tsubouchi T."/>
            <person name="Morono Y."/>
            <person name="Uchiyama I."/>
            <person name="Ito T."/>
            <person name="Fujiyama A."/>
            <person name="Inagaki F."/>
            <person name="Takami H."/>
        </authorList>
    </citation>
    <scope>NUCLEOTIDE SEQUENCE</scope>
    <source>
        <strain evidence="1">Expedition CK06-06</strain>
    </source>
</reference>
<proteinExistence type="predicted"/>
<dbReference type="Pfam" id="PF25209">
    <property type="entry name" value="Phage_capsid_4"/>
    <property type="match status" value="1"/>
</dbReference>
<evidence type="ECO:0000313" key="1">
    <source>
        <dbReference type="EMBL" id="GAF83357.1"/>
    </source>
</evidence>
<organism evidence="1">
    <name type="scientific">marine sediment metagenome</name>
    <dbReference type="NCBI Taxonomy" id="412755"/>
    <lineage>
        <taxon>unclassified sequences</taxon>
        <taxon>metagenomes</taxon>
        <taxon>ecological metagenomes</taxon>
    </lineage>
</organism>
<name>X0T597_9ZZZZ</name>
<sequence>GVKPFNSLREAYVKITGDSDISGRVSLKRLQEATSADFSYILGTSIYRKMAREYKLTPALWKELADVVSVKDFKTQEIIRWGGFANLEAVPESDSTDTYQPIAFPGDEEATYAATTRGGIVTITRTMIINDDLRALQKLPKKLARAAVRTLNQFVFDLLMNYGAGAINGGTIYDGLALYHANHFNITTAGLDFDSYGEVIDALVEQKEYGYSGAITDNPLNDSDLDFDVASAAIAANYKVGDYILMDAEFMGPVTVVATANITVAARGIWGSTAAAHVVSTPAKVVTDDLMLEPSILWVPTDLRTTGESILKSEYVDDTLANRNPYKGSAKLQTTPRRYLRGDTNNWYVTAKKSDIELIEIGFLGGKQIPEIIVQNQPNVGNVFTRDNIRYKVRHEYGGAQVDFRGFQGAIVA</sequence>
<accession>X0T597</accession>
<comment type="caution">
    <text evidence="1">The sequence shown here is derived from an EMBL/GenBank/DDBJ whole genome shotgun (WGS) entry which is preliminary data.</text>
</comment>